<organism evidence="12">
    <name type="scientific">human gut metagenome</name>
    <dbReference type="NCBI Taxonomy" id="408170"/>
    <lineage>
        <taxon>unclassified sequences</taxon>
        <taxon>metagenomes</taxon>
        <taxon>organismal metagenomes</taxon>
    </lineage>
</organism>
<feature type="domain" description="Respiratory nitrate reductase beta C-terminal" evidence="11">
    <location>
        <begin position="3"/>
        <end position="54"/>
    </location>
</feature>
<dbReference type="GO" id="GO:0016020">
    <property type="term" value="C:membrane"/>
    <property type="evidence" value="ECO:0007669"/>
    <property type="project" value="TreeGrafter"/>
</dbReference>
<dbReference type="InterPro" id="IPR038262">
    <property type="entry name" value="Nitr_red_bet_C_sf"/>
</dbReference>
<evidence type="ECO:0000256" key="9">
    <source>
        <dbReference type="ARBA" id="ARBA00023004"/>
    </source>
</evidence>
<dbReference type="PANTHER" id="PTHR43518:SF1">
    <property type="entry name" value="RESPIRATORY NITRATE REDUCTASE 1 BETA CHAIN"/>
    <property type="match status" value="1"/>
</dbReference>
<reference evidence="12" key="1">
    <citation type="submission" date="2013-12" db="EMBL/GenBank/DDBJ databases">
        <title>A Varibaculum cambriense genome reconstructed from a premature infant gut community with otherwise low bacterial novelty that shifts toward anaerobic metabolism during the third week of life.</title>
        <authorList>
            <person name="Brown C.T."/>
            <person name="Sharon I."/>
            <person name="Thomas B.C."/>
            <person name="Castelle C.J."/>
            <person name="Morowitz M.J."/>
            <person name="Banfield J.F."/>
        </authorList>
    </citation>
    <scope>NUCLEOTIDE SEQUENCE</scope>
</reference>
<evidence type="ECO:0000259" key="11">
    <source>
        <dbReference type="Pfam" id="PF14711"/>
    </source>
</evidence>
<comment type="subcellular location">
    <subcellularLocation>
        <location evidence="3">Cell envelope</location>
    </subcellularLocation>
</comment>
<dbReference type="Gene3D" id="1.10.3650.10">
    <property type="entry name" value="nitrate reductase domain like"/>
    <property type="match status" value="1"/>
</dbReference>
<dbReference type="GO" id="GO:0009055">
    <property type="term" value="F:electron transfer activity"/>
    <property type="evidence" value="ECO:0007669"/>
    <property type="project" value="TreeGrafter"/>
</dbReference>
<protein>
    <submittedName>
        <fullName evidence="12">Nitrate reductase, beta subunit</fullName>
    </submittedName>
</protein>
<evidence type="ECO:0000256" key="3">
    <source>
        <dbReference type="ARBA" id="ARBA00004196"/>
    </source>
</evidence>
<evidence type="ECO:0000256" key="10">
    <source>
        <dbReference type="ARBA" id="ARBA00023014"/>
    </source>
</evidence>
<dbReference type="InterPro" id="IPR029263">
    <property type="entry name" value="Nitr_red_bet_C"/>
</dbReference>
<evidence type="ECO:0000256" key="8">
    <source>
        <dbReference type="ARBA" id="ARBA00022982"/>
    </source>
</evidence>
<keyword evidence="9" id="KW-0408">Iron</keyword>
<evidence type="ECO:0000256" key="6">
    <source>
        <dbReference type="ARBA" id="ARBA00022723"/>
    </source>
</evidence>
<keyword evidence="7" id="KW-0677">Repeat</keyword>
<dbReference type="SUPFAM" id="SSF54862">
    <property type="entry name" value="4Fe-4S ferredoxins"/>
    <property type="match status" value="1"/>
</dbReference>
<comment type="caution">
    <text evidence="12">The sequence shown here is derived from an EMBL/GenBank/DDBJ whole genome shotgun (WGS) entry which is preliminary data.</text>
</comment>
<keyword evidence="5" id="KW-0004">4Fe-4S</keyword>
<dbReference type="GO" id="GO:0009061">
    <property type="term" value="P:anaerobic respiration"/>
    <property type="evidence" value="ECO:0007669"/>
    <property type="project" value="TreeGrafter"/>
</dbReference>
<dbReference type="AlphaFoldDB" id="W1YFP0"/>
<evidence type="ECO:0000256" key="7">
    <source>
        <dbReference type="ARBA" id="ARBA00022737"/>
    </source>
</evidence>
<dbReference type="GO" id="GO:0051539">
    <property type="term" value="F:4 iron, 4 sulfur cluster binding"/>
    <property type="evidence" value="ECO:0007669"/>
    <property type="project" value="UniProtKB-KW"/>
</dbReference>
<name>W1YFP0_9ZZZZ</name>
<feature type="non-terminal residue" evidence="12">
    <location>
        <position position="89"/>
    </location>
</feature>
<dbReference type="EMBL" id="AZMM01005556">
    <property type="protein sequence ID" value="ETJ40545.1"/>
    <property type="molecule type" value="Genomic_DNA"/>
</dbReference>
<gene>
    <name evidence="12" type="ORF">Q604_UNBC05556G0001</name>
</gene>
<evidence type="ECO:0000256" key="5">
    <source>
        <dbReference type="ARBA" id="ARBA00022485"/>
    </source>
</evidence>
<evidence type="ECO:0000256" key="1">
    <source>
        <dbReference type="ARBA" id="ARBA00001927"/>
    </source>
</evidence>
<evidence type="ECO:0000256" key="2">
    <source>
        <dbReference type="ARBA" id="ARBA00001966"/>
    </source>
</evidence>
<accession>W1YFP0</accession>
<evidence type="ECO:0000256" key="4">
    <source>
        <dbReference type="ARBA" id="ARBA00022448"/>
    </source>
</evidence>
<dbReference type="Pfam" id="PF14711">
    <property type="entry name" value="Nitr_red_bet_C"/>
    <property type="match status" value="1"/>
</dbReference>
<keyword evidence="10" id="KW-0411">Iron-sulfur</keyword>
<keyword evidence="6" id="KW-0479">Metal-binding</keyword>
<comment type="cofactor">
    <cofactor evidence="1">
        <name>[3Fe-4S] cluster</name>
        <dbReference type="ChEBI" id="CHEBI:21137"/>
    </cofactor>
</comment>
<dbReference type="GO" id="GO:0030313">
    <property type="term" value="C:cell envelope"/>
    <property type="evidence" value="ECO:0007669"/>
    <property type="project" value="UniProtKB-SubCell"/>
</dbReference>
<dbReference type="GO" id="GO:0046872">
    <property type="term" value="F:metal ion binding"/>
    <property type="evidence" value="ECO:0007669"/>
    <property type="project" value="UniProtKB-KW"/>
</dbReference>
<keyword evidence="4" id="KW-0813">Transport</keyword>
<feature type="non-terminal residue" evidence="12">
    <location>
        <position position="1"/>
    </location>
</feature>
<sequence length="89" mass="10411">TSDVYLPDAHEMRVPVQYLANLFTAGNTEILARTLQRVLDMREYMRRRETGDGPIEHKVDLTEDQMYGMYKLLALSKYNDRFVIPSDVK</sequence>
<evidence type="ECO:0000313" key="12">
    <source>
        <dbReference type="EMBL" id="ETJ40545.1"/>
    </source>
</evidence>
<comment type="cofactor">
    <cofactor evidence="2">
        <name>[4Fe-4S] cluster</name>
        <dbReference type="ChEBI" id="CHEBI:49883"/>
    </cofactor>
</comment>
<proteinExistence type="predicted"/>
<dbReference type="PANTHER" id="PTHR43518">
    <property type="entry name" value="NITRATE REDUCTASE BETA SUBUNIT"/>
    <property type="match status" value="1"/>
</dbReference>
<keyword evidence="8" id="KW-0249">Electron transport</keyword>